<reference evidence="1 2" key="2">
    <citation type="submission" date="2014-09" db="EMBL/GenBank/DDBJ databases">
        <authorList>
            <consortium name="NBRP consortium"/>
            <person name="Sawabe T."/>
            <person name="Meirelles P."/>
            <person name="Nakanishi M."/>
            <person name="Sayaka M."/>
            <person name="Hattori M."/>
            <person name="Ohkuma M."/>
        </authorList>
    </citation>
    <scope>NUCLEOTIDE SEQUENCE [LARGE SCALE GENOMIC DNA]</scope>
    <source>
        <strain evidence="1 2">JCM 19240</strain>
    </source>
</reference>
<keyword evidence="2" id="KW-1185">Reference proteome</keyword>
<organism evidence="1 2">
    <name type="scientific">Vibrio maritimus</name>
    <dbReference type="NCBI Taxonomy" id="990268"/>
    <lineage>
        <taxon>Bacteria</taxon>
        <taxon>Pseudomonadati</taxon>
        <taxon>Pseudomonadota</taxon>
        <taxon>Gammaproteobacteria</taxon>
        <taxon>Vibrionales</taxon>
        <taxon>Vibrionaceae</taxon>
        <taxon>Vibrio</taxon>
    </lineage>
</organism>
<comment type="caution">
    <text evidence="1">The sequence shown here is derived from an EMBL/GenBank/DDBJ whole genome shotgun (WGS) entry which is preliminary data.</text>
</comment>
<reference evidence="1 2" key="1">
    <citation type="submission" date="2014-09" db="EMBL/GenBank/DDBJ databases">
        <title>Vibrio maritimus JCM 19240. (C210) whole genome shotgun sequence.</title>
        <authorList>
            <person name="Sawabe T."/>
            <person name="Meirelles P."/>
            <person name="Nakanishi M."/>
            <person name="Sayaka M."/>
            <person name="Hattori M."/>
            <person name="Ohkuma M."/>
        </authorList>
    </citation>
    <scope>NUCLEOTIDE SEQUENCE [LARGE SCALE GENOMIC DNA]</scope>
    <source>
        <strain evidence="1 2">JCM 19240</strain>
    </source>
</reference>
<evidence type="ECO:0000313" key="1">
    <source>
        <dbReference type="EMBL" id="GAL36539.1"/>
    </source>
</evidence>
<gene>
    <name evidence="1" type="ORF">JCM19240_2608</name>
</gene>
<name>A0A090TCT1_9VIBR</name>
<proteinExistence type="predicted"/>
<protein>
    <submittedName>
        <fullName evidence="1">Uncharacterized protein</fullName>
    </submittedName>
</protein>
<dbReference type="EMBL" id="BBMT01000011">
    <property type="protein sequence ID" value="GAL36539.1"/>
    <property type="molecule type" value="Genomic_DNA"/>
</dbReference>
<dbReference type="Proteomes" id="UP000029224">
    <property type="component" value="Unassembled WGS sequence"/>
</dbReference>
<sequence>MFHEDKGFKRYFAPNIKRLFQCHIWIKSIGFLSHYYS</sequence>
<dbReference type="AlphaFoldDB" id="A0A090TCT1"/>
<accession>A0A090TCT1</accession>
<evidence type="ECO:0000313" key="2">
    <source>
        <dbReference type="Proteomes" id="UP000029224"/>
    </source>
</evidence>